<keyword evidence="1" id="KW-0378">Hydrolase</keyword>
<name>A0A699HH09_TANCI</name>
<feature type="compositionally biased region" description="Polar residues" evidence="3">
    <location>
        <begin position="1265"/>
        <end position="1286"/>
    </location>
</feature>
<feature type="compositionally biased region" description="Polar residues" evidence="3">
    <location>
        <begin position="1329"/>
        <end position="1338"/>
    </location>
</feature>
<feature type="compositionally biased region" description="Polar residues" evidence="3">
    <location>
        <begin position="687"/>
        <end position="699"/>
    </location>
</feature>
<evidence type="ECO:0000259" key="6">
    <source>
        <dbReference type="Pfam" id="PF25597"/>
    </source>
</evidence>
<dbReference type="InterPro" id="IPR012337">
    <property type="entry name" value="RNaseH-like_sf"/>
</dbReference>
<gene>
    <name evidence="7" type="ORF">Tci_400192</name>
</gene>
<comment type="caution">
    <text evidence="7">The sequence shown here is derived from an EMBL/GenBank/DDBJ whole genome shotgun (WGS) entry which is preliminary data.</text>
</comment>
<dbReference type="InterPro" id="IPR054722">
    <property type="entry name" value="PolX-like_BBD"/>
</dbReference>
<dbReference type="InterPro" id="IPR057670">
    <property type="entry name" value="SH3_retrovirus"/>
</dbReference>
<dbReference type="PANTHER" id="PTHR11439">
    <property type="entry name" value="GAG-POL-RELATED RETROTRANSPOSON"/>
    <property type="match status" value="1"/>
</dbReference>
<feature type="domain" description="Retrovirus-related Pol polyprotein from transposon TNT 1-94-like beta-barrel" evidence="5">
    <location>
        <begin position="363"/>
        <end position="434"/>
    </location>
</feature>
<keyword evidence="2" id="KW-0175">Coiled coil</keyword>
<evidence type="ECO:0000256" key="1">
    <source>
        <dbReference type="ARBA" id="ARBA00022750"/>
    </source>
</evidence>
<feature type="region of interest" description="Disordered" evidence="3">
    <location>
        <begin position="234"/>
        <end position="263"/>
    </location>
</feature>
<feature type="region of interest" description="Disordered" evidence="3">
    <location>
        <begin position="676"/>
        <end position="702"/>
    </location>
</feature>
<keyword evidence="1" id="KW-0064">Aspartyl protease</keyword>
<evidence type="ECO:0000259" key="4">
    <source>
        <dbReference type="Pfam" id="PF07727"/>
    </source>
</evidence>
<evidence type="ECO:0000259" key="5">
    <source>
        <dbReference type="Pfam" id="PF22936"/>
    </source>
</evidence>
<sequence>MAFISSAKNSSGNGEVNTASIPTTSTQVSPTSANVTAASISLDTACALASQSNGSQIKYEDINQINEDDIEEMDIKWNMTLLSMRADRFWKKTGKKISIQGNDVAGFDKSKDWSYMANEEEDHALVADEEAPTEFALIAKSNSENKVKARLVEFKNQEIKFCEKIRCLKFKVESKDNRIERLTKELEELKKEKEGLDSKLTVLFPSLPAQVYSPPKKDMSWTGLPEFADDTITDYSRPSPSIESNSINLQNSDSSISENEESSESIMSKPMIKFVKAADSPTVINTNKDETIKKPSVKYAEMYRKTSKSSNVRGNQRNWNNLKSQQVGENFLMKKRHVTNVVILIIWPMTVGNSKNKIDNKGYWDSGCSRYMTGNISYHSNYEPFDRGYVSFGQGGCKITGKGTIKTGKLEFENVYFVKDLKYNLFSVSQICDNKNSVLFTDSECIVLGRDFKLRDDTNVFLKTPRQHNMYSIDLNNIVPHKDLTCLVAKASTDESELWHRRLGLLGLIFSKLRMRLGILRNFITAIENLKDLKEIDQKEFSNARTPQQNRVAERINRTLIEAAKTMLADAKLPVTFWAEAVNTAWKFDAKGDEGYFIGYSMSSKAFRVFNKRTKRVEENVHNYVPVVSIGTTSTNFSSTKDAASHDVKKDVSFLRYIVLPNWFHEAHLESSTSNAQDACKVDAPESSRNSNPTATSINPPADQIETLTVETPIPTVSSLVPTVCLDDSPQLSSDTRLISKRVTSQDDTPSLDNILTLSNRFEDILGVTTNTGDTNGVEANLSNMENNISASLTSTFRIHKDHLTSRIISSVDTPVQTRNKSKKMEEQGFIASIHHKTNPDFLQFCLFSCFLSQEEPKKIFDALKDPRVRPFGTKWVLKNKKDERGIVIRNKARLVAQGHTHEEGIDYEEVFAPVARIKAIRLFLAYASFMGFTVYQMDAKSVFLYGTIDEEVYVMQPSGFQDPEFPARVYKVEKAMYALHQAPRAWYGTLSKYLLTNGFQRGTIDQTLFIRKHKGDFLLIQVYVDDIIFGSSNPQLCGEYEALMHEKFQMSAMGELNFFLGLQVLQKKDGIFLSQDKYVGDILKKFGYSDVRPDIMFAVCACARHQVTPKECHLHAVKRIFRYLKSHPKLGIWYPKDSYVATASGCGQVLWIQNQLLDYRLAFCDYHNMIAILEKYEHNVDFHPIVDFVEASHIRYALTINPTVYVLHIRQFWSTARVETSDERTKILATVDGRIVPLFETMLVHQGEGSGTPIEPHHTPSPEAPQSPQHDLSSSIHPPVTTATLPTVIPTDIPPPHLGNTLRELGLLSPQLFPLLQMSLANIIKSSTLPHDSTPRVTSLAAAEGNKDGGGDEPSGEDATIKGRSLETGEEAAVEKTNILTSRGVQVVSVPPATVSVPTGSGMVPTTSSILTTTSVVTPYARRKGKEKMVESDTPKKKRLQGMQKIARIHVEEELQMLIDSLDRNNETVTKYLQEYEQFVEDLSIGERIELINDLVKYQDNYAKVLKFQSQQRKPLSKKQQREFYMSFLKSHSGWKTKHFKGMSLEERERKGLRLEQDNAKKVKTSEEVSEEDLKEVSEEDLKTMMQLVRVKEVYVEALQVKHPIIDWEIHTEGQRTYWKIIRLGGNTVVYQFFVDMLKHFDREDLNQLWTLVKETLSIRQATSDKEKKL</sequence>
<evidence type="ECO:0000256" key="3">
    <source>
        <dbReference type="SAM" id="MobiDB-lite"/>
    </source>
</evidence>
<dbReference type="Gene3D" id="3.30.420.10">
    <property type="entry name" value="Ribonuclease H-like superfamily/Ribonuclease H"/>
    <property type="match status" value="1"/>
</dbReference>
<keyword evidence="1" id="KW-0645">Protease</keyword>
<protein>
    <submittedName>
        <fullName evidence="7">Uncharacterized protein</fullName>
    </submittedName>
</protein>
<dbReference type="Pfam" id="PF22936">
    <property type="entry name" value="Pol_BBD"/>
    <property type="match status" value="1"/>
</dbReference>
<dbReference type="SUPFAM" id="SSF53098">
    <property type="entry name" value="Ribonuclease H-like"/>
    <property type="match status" value="1"/>
</dbReference>
<feature type="coiled-coil region" evidence="2">
    <location>
        <begin position="165"/>
        <end position="199"/>
    </location>
</feature>
<proteinExistence type="predicted"/>
<feature type="domain" description="Reverse transcriptase Ty1/copia-type" evidence="4">
    <location>
        <begin position="860"/>
        <end position="1093"/>
    </location>
</feature>
<dbReference type="SUPFAM" id="SSF56672">
    <property type="entry name" value="DNA/RNA polymerases"/>
    <property type="match status" value="1"/>
</dbReference>
<feature type="region of interest" description="Disordered" evidence="3">
    <location>
        <begin position="1248"/>
        <end position="1286"/>
    </location>
</feature>
<dbReference type="GO" id="GO:0004190">
    <property type="term" value="F:aspartic-type endopeptidase activity"/>
    <property type="evidence" value="ECO:0007669"/>
    <property type="project" value="UniProtKB-KW"/>
</dbReference>
<organism evidence="7">
    <name type="scientific">Tanacetum cinerariifolium</name>
    <name type="common">Dalmatian daisy</name>
    <name type="synonym">Chrysanthemum cinerariifolium</name>
    <dbReference type="NCBI Taxonomy" id="118510"/>
    <lineage>
        <taxon>Eukaryota</taxon>
        <taxon>Viridiplantae</taxon>
        <taxon>Streptophyta</taxon>
        <taxon>Embryophyta</taxon>
        <taxon>Tracheophyta</taxon>
        <taxon>Spermatophyta</taxon>
        <taxon>Magnoliopsida</taxon>
        <taxon>eudicotyledons</taxon>
        <taxon>Gunneridae</taxon>
        <taxon>Pentapetalae</taxon>
        <taxon>asterids</taxon>
        <taxon>campanulids</taxon>
        <taxon>Asterales</taxon>
        <taxon>Asteraceae</taxon>
        <taxon>Asteroideae</taxon>
        <taxon>Anthemideae</taxon>
        <taxon>Anthemidinae</taxon>
        <taxon>Tanacetum</taxon>
    </lineage>
</organism>
<dbReference type="InterPro" id="IPR043502">
    <property type="entry name" value="DNA/RNA_pol_sf"/>
</dbReference>
<accession>A0A699HH09</accession>
<dbReference type="Pfam" id="PF25597">
    <property type="entry name" value="SH3_retrovirus"/>
    <property type="match status" value="1"/>
</dbReference>
<evidence type="ECO:0000256" key="2">
    <source>
        <dbReference type="SAM" id="Coils"/>
    </source>
</evidence>
<dbReference type="GO" id="GO:0003676">
    <property type="term" value="F:nucleic acid binding"/>
    <property type="evidence" value="ECO:0007669"/>
    <property type="project" value="InterPro"/>
</dbReference>
<dbReference type="PANTHER" id="PTHR11439:SF509">
    <property type="entry name" value="RNA-DIRECTED DNA POLYMERASE"/>
    <property type="match status" value="1"/>
</dbReference>
<feature type="region of interest" description="Disordered" evidence="3">
    <location>
        <begin position="1"/>
        <end position="30"/>
    </location>
</feature>
<dbReference type="InterPro" id="IPR036397">
    <property type="entry name" value="RNaseH_sf"/>
</dbReference>
<reference evidence="7" key="1">
    <citation type="journal article" date="2019" name="Sci. Rep.">
        <title>Draft genome of Tanacetum cinerariifolium, the natural source of mosquito coil.</title>
        <authorList>
            <person name="Yamashiro T."/>
            <person name="Shiraishi A."/>
            <person name="Satake H."/>
            <person name="Nakayama K."/>
        </authorList>
    </citation>
    <scope>NUCLEOTIDE SEQUENCE</scope>
</reference>
<feature type="domain" description="Retroviral polymerase SH3-like" evidence="6">
    <location>
        <begin position="587"/>
        <end position="619"/>
    </location>
</feature>
<dbReference type="Pfam" id="PF07727">
    <property type="entry name" value="RVT_2"/>
    <property type="match status" value="1"/>
</dbReference>
<feature type="region of interest" description="Disordered" evidence="3">
    <location>
        <begin position="1329"/>
        <end position="1370"/>
    </location>
</feature>
<evidence type="ECO:0000313" key="7">
    <source>
        <dbReference type="EMBL" id="GEY28218.1"/>
    </source>
</evidence>
<dbReference type="InterPro" id="IPR013103">
    <property type="entry name" value="RVT_2"/>
</dbReference>
<dbReference type="EMBL" id="BKCJ010165781">
    <property type="protein sequence ID" value="GEY28218.1"/>
    <property type="molecule type" value="Genomic_DNA"/>
</dbReference>
<feature type="compositionally biased region" description="Polar residues" evidence="3">
    <location>
        <begin position="234"/>
        <end position="250"/>
    </location>
</feature>